<gene>
    <name evidence="2" type="ORF">MP11Mi_23280</name>
</gene>
<dbReference type="SUPFAM" id="SSF50129">
    <property type="entry name" value="GroES-like"/>
    <property type="match status" value="1"/>
</dbReference>
<dbReference type="AlphaFoldDB" id="A0AA97GW12"/>
<name>A0AA97GW12_9ACTN</name>
<dbReference type="EMBL" id="CP128986">
    <property type="protein sequence ID" value="WOC13227.1"/>
    <property type="molecule type" value="Genomic_DNA"/>
</dbReference>
<dbReference type="Pfam" id="PF08240">
    <property type="entry name" value="ADH_N"/>
    <property type="match status" value="1"/>
</dbReference>
<dbReference type="Gene3D" id="3.90.180.10">
    <property type="entry name" value="Medium-chain alcohol dehydrogenases, catalytic domain"/>
    <property type="match status" value="1"/>
</dbReference>
<dbReference type="InterPro" id="IPR013154">
    <property type="entry name" value="ADH-like_N"/>
</dbReference>
<protein>
    <recommendedName>
        <fullName evidence="1">Alcohol dehydrogenase-like N-terminal domain-containing protein</fullName>
    </recommendedName>
</protein>
<evidence type="ECO:0000313" key="2">
    <source>
        <dbReference type="EMBL" id="WOC13227.1"/>
    </source>
</evidence>
<reference evidence="2" key="1">
    <citation type="submission" date="2023-06" db="EMBL/GenBank/DDBJ databases">
        <title>Gordonia sp. nov. and Pseudochrobactrum sp. nov., two species isolated from the burying beetle Nicrophorus vespilloides.</title>
        <authorList>
            <person name="Poehlein A."/>
            <person name="Guzman J."/>
            <person name="Daniel R."/>
            <person name="Vilcinskas A."/>
        </authorList>
    </citation>
    <scope>NUCLEOTIDE SEQUENCE</scope>
    <source>
        <strain evidence="2">MP11Mi</strain>
    </source>
</reference>
<evidence type="ECO:0000259" key="1">
    <source>
        <dbReference type="Pfam" id="PF08240"/>
    </source>
</evidence>
<accession>A0AA97GW12</accession>
<organism evidence="2">
    <name type="scientific">Gordonia sp. MP11Mi</name>
    <dbReference type="NCBI Taxonomy" id="3022769"/>
    <lineage>
        <taxon>Bacteria</taxon>
        <taxon>Bacillati</taxon>
        <taxon>Actinomycetota</taxon>
        <taxon>Actinomycetes</taxon>
        <taxon>Mycobacteriales</taxon>
        <taxon>Gordoniaceae</taxon>
        <taxon>Gordonia</taxon>
    </lineage>
</organism>
<feature type="domain" description="Alcohol dehydrogenase-like N-terminal" evidence="1">
    <location>
        <begin position="22"/>
        <end position="69"/>
    </location>
</feature>
<sequence length="76" mass="8141">MPSFGGPDVLRVGERPEPVHEAGWVAVELRAAALNWHDVLVRRGRYGSILPHTPGADGAGVRTDTGEDVVILPSLF</sequence>
<proteinExistence type="predicted"/>
<dbReference type="InterPro" id="IPR011032">
    <property type="entry name" value="GroES-like_sf"/>
</dbReference>